<dbReference type="Proteomes" id="UP000887013">
    <property type="component" value="Unassembled WGS sequence"/>
</dbReference>
<dbReference type="EMBL" id="BMAW01053038">
    <property type="protein sequence ID" value="GFS88912.1"/>
    <property type="molecule type" value="Genomic_DNA"/>
</dbReference>
<keyword evidence="3" id="KW-1185">Reference proteome</keyword>
<name>A0A8X6N1W7_NEPPI</name>
<dbReference type="AlphaFoldDB" id="A0A8X6N1W7"/>
<keyword evidence="1" id="KW-0812">Transmembrane</keyword>
<accession>A0A8X6N1W7</accession>
<sequence length="210" mass="23881">MPSALGNSLFTTDELLFNLICQLLVETSRVHVNRLSGSRPKGTFLDYSVSLNIPQNIINEASHPSSTRWKMKNWIAKVSRNLLILILLFCKDVICKSAKNDLVSSLLPSQTRQTLQTRQFIGSSVIGGLMWPVLLTLTVGAIMARIPDLFQRLLTRPGGSQNIYRSKRSEIQETHLHELLQLLEQSFHQLENIMSEDIKTHKIYRSSKPR</sequence>
<evidence type="ECO:0000313" key="3">
    <source>
        <dbReference type="Proteomes" id="UP000887013"/>
    </source>
</evidence>
<feature type="transmembrane region" description="Helical" evidence="1">
    <location>
        <begin position="119"/>
        <end position="144"/>
    </location>
</feature>
<protein>
    <submittedName>
        <fullName evidence="2">Uncharacterized protein</fullName>
    </submittedName>
</protein>
<reference evidence="2" key="1">
    <citation type="submission" date="2020-08" db="EMBL/GenBank/DDBJ databases">
        <title>Multicomponent nature underlies the extraordinary mechanical properties of spider dragline silk.</title>
        <authorList>
            <person name="Kono N."/>
            <person name="Nakamura H."/>
            <person name="Mori M."/>
            <person name="Yoshida Y."/>
            <person name="Ohtoshi R."/>
            <person name="Malay A.D."/>
            <person name="Moran D.A.P."/>
            <person name="Tomita M."/>
            <person name="Numata K."/>
            <person name="Arakawa K."/>
        </authorList>
    </citation>
    <scope>NUCLEOTIDE SEQUENCE</scope>
</reference>
<gene>
    <name evidence="2" type="ORF">NPIL_549551</name>
</gene>
<organism evidence="2 3">
    <name type="scientific">Nephila pilipes</name>
    <name type="common">Giant wood spider</name>
    <name type="synonym">Nephila maculata</name>
    <dbReference type="NCBI Taxonomy" id="299642"/>
    <lineage>
        <taxon>Eukaryota</taxon>
        <taxon>Metazoa</taxon>
        <taxon>Ecdysozoa</taxon>
        <taxon>Arthropoda</taxon>
        <taxon>Chelicerata</taxon>
        <taxon>Arachnida</taxon>
        <taxon>Araneae</taxon>
        <taxon>Araneomorphae</taxon>
        <taxon>Entelegynae</taxon>
        <taxon>Araneoidea</taxon>
        <taxon>Nephilidae</taxon>
        <taxon>Nephila</taxon>
    </lineage>
</organism>
<keyword evidence="1" id="KW-1133">Transmembrane helix</keyword>
<dbReference type="OrthoDB" id="6428306at2759"/>
<proteinExistence type="predicted"/>
<evidence type="ECO:0000313" key="2">
    <source>
        <dbReference type="EMBL" id="GFS88912.1"/>
    </source>
</evidence>
<keyword evidence="1" id="KW-0472">Membrane</keyword>
<comment type="caution">
    <text evidence="2">The sequence shown here is derived from an EMBL/GenBank/DDBJ whole genome shotgun (WGS) entry which is preliminary data.</text>
</comment>
<evidence type="ECO:0000256" key="1">
    <source>
        <dbReference type="SAM" id="Phobius"/>
    </source>
</evidence>